<dbReference type="PANTHER" id="PTHR43194:SF2">
    <property type="entry name" value="PEROXISOMAL MEMBRANE PROTEIN LPX1"/>
    <property type="match status" value="1"/>
</dbReference>
<comment type="caution">
    <text evidence="2">The sequence shown here is derived from an EMBL/GenBank/DDBJ whole genome shotgun (WGS) entry which is preliminary data.</text>
</comment>
<dbReference type="Pfam" id="PF12697">
    <property type="entry name" value="Abhydrolase_6"/>
    <property type="match status" value="1"/>
</dbReference>
<dbReference type="PANTHER" id="PTHR43194">
    <property type="entry name" value="HYDROLASE ALPHA/BETA FOLD FAMILY"/>
    <property type="match status" value="1"/>
</dbReference>
<sequence>MTQPAARTWTSLDGLALAALDYAACDGSARLPVVCLHGLTRNAKDFEVVAPHIAAQGRRVLALDVRGRGNSAWDPNPLNYNPATYAGDVIALFEQAGITRAIFVGTSMGGLITMTLAALRPDMICGAVLNDLGPEVGAAGLARIGGYVGGAPEVSSWAEAAAYARKTNGEALPNLTDADWERFARRIFRQTEAGFVLDYDPAISEVFRIAPTAAPAAAAVDLWPLFGALATARPILLVRGETSDILEADTAERMSLAAPHMARVDIPGVGHAPTLEEPQALAAIDAFLADAP</sequence>
<keyword evidence="3" id="KW-1185">Reference proteome</keyword>
<evidence type="ECO:0000313" key="3">
    <source>
        <dbReference type="Proteomes" id="UP001597216"/>
    </source>
</evidence>
<dbReference type="RefSeq" id="WP_377353337.1">
    <property type="nucleotide sequence ID" value="NZ_JBHTLQ010000016.1"/>
</dbReference>
<keyword evidence="2" id="KW-0378">Hydrolase</keyword>
<name>A0ABW3T0P9_9CAUL</name>
<dbReference type="InterPro" id="IPR000073">
    <property type="entry name" value="AB_hydrolase_1"/>
</dbReference>
<dbReference type="Gene3D" id="3.40.50.1820">
    <property type="entry name" value="alpha/beta hydrolase"/>
    <property type="match status" value="1"/>
</dbReference>
<dbReference type="InterPro" id="IPR029058">
    <property type="entry name" value="AB_hydrolase_fold"/>
</dbReference>
<dbReference type="Proteomes" id="UP001597216">
    <property type="component" value="Unassembled WGS sequence"/>
</dbReference>
<evidence type="ECO:0000313" key="2">
    <source>
        <dbReference type="EMBL" id="MFD1190719.1"/>
    </source>
</evidence>
<gene>
    <name evidence="2" type="ORF">ACFQ27_09025</name>
</gene>
<dbReference type="EMBL" id="JBHTLQ010000016">
    <property type="protein sequence ID" value="MFD1190719.1"/>
    <property type="molecule type" value="Genomic_DNA"/>
</dbReference>
<reference evidence="3" key="1">
    <citation type="journal article" date="2019" name="Int. J. Syst. Evol. Microbiol.">
        <title>The Global Catalogue of Microorganisms (GCM) 10K type strain sequencing project: providing services to taxonomists for standard genome sequencing and annotation.</title>
        <authorList>
            <consortium name="The Broad Institute Genomics Platform"/>
            <consortium name="The Broad Institute Genome Sequencing Center for Infectious Disease"/>
            <person name="Wu L."/>
            <person name="Ma J."/>
        </authorList>
    </citation>
    <scope>NUCLEOTIDE SEQUENCE [LARGE SCALE GENOMIC DNA]</scope>
    <source>
        <strain evidence="3">CCUG 55074</strain>
    </source>
</reference>
<proteinExistence type="predicted"/>
<dbReference type="GO" id="GO:0016787">
    <property type="term" value="F:hydrolase activity"/>
    <property type="evidence" value="ECO:0007669"/>
    <property type="project" value="UniProtKB-KW"/>
</dbReference>
<dbReference type="SUPFAM" id="SSF53474">
    <property type="entry name" value="alpha/beta-Hydrolases"/>
    <property type="match status" value="1"/>
</dbReference>
<dbReference type="InterPro" id="IPR050228">
    <property type="entry name" value="Carboxylesterase_BioH"/>
</dbReference>
<protein>
    <submittedName>
        <fullName evidence="2">Alpha/beta fold hydrolase</fullName>
    </submittedName>
</protein>
<feature type="domain" description="AB hydrolase-1" evidence="1">
    <location>
        <begin position="33"/>
        <end position="283"/>
    </location>
</feature>
<organism evidence="2 3">
    <name type="scientific">Phenylobacterium conjunctum</name>
    <dbReference type="NCBI Taxonomy" id="1298959"/>
    <lineage>
        <taxon>Bacteria</taxon>
        <taxon>Pseudomonadati</taxon>
        <taxon>Pseudomonadota</taxon>
        <taxon>Alphaproteobacteria</taxon>
        <taxon>Caulobacterales</taxon>
        <taxon>Caulobacteraceae</taxon>
        <taxon>Phenylobacterium</taxon>
    </lineage>
</organism>
<accession>A0ABW3T0P9</accession>
<evidence type="ECO:0000259" key="1">
    <source>
        <dbReference type="Pfam" id="PF12697"/>
    </source>
</evidence>